<dbReference type="AlphaFoldDB" id="A0A4Z2DJM1"/>
<protein>
    <submittedName>
        <fullName evidence="3">Uncharacterized protein</fullName>
    </submittedName>
</protein>
<keyword evidence="4" id="KW-1185">Reference proteome</keyword>
<name>A0A4Z2DJM1_SCHJA</name>
<evidence type="ECO:0000256" key="1">
    <source>
        <dbReference type="SAM" id="MobiDB-lite"/>
    </source>
</evidence>
<keyword evidence="2" id="KW-0732">Signal</keyword>
<feature type="region of interest" description="Disordered" evidence="1">
    <location>
        <begin position="192"/>
        <end position="348"/>
    </location>
</feature>
<proteinExistence type="predicted"/>
<dbReference type="EMBL" id="SKCS01000109">
    <property type="protein sequence ID" value="TNN16597.1"/>
    <property type="molecule type" value="Genomic_DNA"/>
</dbReference>
<gene>
    <name evidence="3" type="ORF">EWB00_000259</name>
</gene>
<comment type="caution">
    <text evidence="3">The sequence shown here is derived from an EMBL/GenBank/DDBJ whole genome shotgun (WGS) entry which is preliminary data.</text>
</comment>
<sequence>MIIILLLLCIPVLTVAKLDTVVFQVDVKLLTMSFLTDNKSTIASYVECNTNSCNGCFKVCIRSTSQSQCTVRIHYTTQHTNMVNKQLSFPRASHNEKLNGFRSTVFIPEEELMDAKLLDVPVFRKMTKWEKIDLLRYTLYPKEFIPKSGESTEWENVTLISKKKVLRLNIAFKVTYKLVDLEKYNNKQQKNAATNNTLTTDEVDKTMETNSNNEESVDIQEGDNKQGNNTDISDKLRNDKELIDSIVTNSTNQGNDNNSGSDDQQHKTTDTHNSMTTESEIRNSTIIQPTNQANDSNSDSGDQEHKTTDTHNSMTTESEMRNSTIIQPTNQANDNNSDSDDQQHKTTDTHNAMTTESEMRNSMITQPTNQANDNNSDSDDQQHKTTDTHNAMTTESEMRNSMITQPTNQANDNNSDSDDQQYKTTDTHNAMTAESEMRNTTITQPTNQGDDSIPFWIWFICYLSKTIFRYDICPTMGYRSI</sequence>
<feature type="compositionally biased region" description="Basic and acidic residues" evidence="1">
    <location>
        <begin position="232"/>
        <end position="243"/>
    </location>
</feature>
<dbReference type="EMBL" id="SKCS01000109">
    <property type="protein sequence ID" value="TNN16596.1"/>
    <property type="molecule type" value="Genomic_DNA"/>
</dbReference>
<feature type="compositionally biased region" description="Polar residues" evidence="1">
    <location>
        <begin position="310"/>
        <end position="329"/>
    </location>
</feature>
<feature type="signal peptide" evidence="2">
    <location>
        <begin position="1"/>
        <end position="16"/>
    </location>
</feature>
<evidence type="ECO:0000313" key="3">
    <source>
        <dbReference type="EMBL" id="TNN16597.1"/>
    </source>
</evidence>
<feature type="compositionally biased region" description="Polar residues" evidence="1">
    <location>
        <begin position="271"/>
        <end position="300"/>
    </location>
</feature>
<evidence type="ECO:0000256" key="2">
    <source>
        <dbReference type="SAM" id="SignalP"/>
    </source>
</evidence>
<reference evidence="3 4" key="1">
    <citation type="submission" date="2019-03" db="EMBL/GenBank/DDBJ databases">
        <title>An improved genome assembly of the fluke Schistosoma japonicum.</title>
        <authorList>
            <person name="Hu W."/>
            <person name="Luo F."/>
            <person name="Yin M."/>
            <person name="Mo X."/>
            <person name="Sun C."/>
            <person name="Wu Q."/>
            <person name="Zhu B."/>
            <person name="Xiang M."/>
            <person name="Wang J."/>
            <person name="Wang Y."/>
            <person name="Zhang T."/>
            <person name="Xu B."/>
            <person name="Zheng H."/>
            <person name="Feng Z."/>
        </authorList>
    </citation>
    <scope>NUCLEOTIDE SEQUENCE [LARGE SCALE GENOMIC DNA]</scope>
    <source>
        <strain evidence="3">HuSjv2</strain>
        <tissue evidence="3">Worms</tissue>
    </source>
</reference>
<feature type="chain" id="PRO_5036362767" evidence="2">
    <location>
        <begin position="17"/>
        <end position="481"/>
    </location>
</feature>
<evidence type="ECO:0000313" key="4">
    <source>
        <dbReference type="Proteomes" id="UP000311919"/>
    </source>
</evidence>
<dbReference type="Proteomes" id="UP000311919">
    <property type="component" value="Unassembled WGS sequence"/>
</dbReference>
<accession>A0A4Z2DJM1</accession>
<feature type="region of interest" description="Disordered" evidence="1">
    <location>
        <begin position="366"/>
        <end position="387"/>
    </location>
</feature>
<organism evidence="3 4">
    <name type="scientific">Schistosoma japonicum</name>
    <name type="common">Blood fluke</name>
    <dbReference type="NCBI Taxonomy" id="6182"/>
    <lineage>
        <taxon>Eukaryota</taxon>
        <taxon>Metazoa</taxon>
        <taxon>Spiralia</taxon>
        <taxon>Lophotrochozoa</taxon>
        <taxon>Platyhelminthes</taxon>
        <taxon>Trematoda</taxon>
        <taxon>Digenea</taxon>
        <taxon>Strigeidida</taxon>
        <taxon>Schistosomatoidea</taxon>
        <taxon>Schistosomatidae</taxon>
        <taxon>Schistosoma</taxon>
    </lineage>
</organism>
<feature type="compositionally biased region" description="Low complexity" evidence="1">
    <location>
        <begin position="248"/>
        <end position="262"/>
    </location>
</feature>